<evidence type="ECO:0000313" key="1">
    <source>
        <dbReference type="EMBL" id="CAI9261109.1"/>
    </source>
</evidence>
<accession>A0AA35UP37</accession>
<protein>
    <submittedName>
        <fullName evidence="1">Uncharacterized protein</fullName>
    </submittedName>
</protein>
<evidence type="ECO:0000313" key="2">
    <source>
        <dbReference type="Proteomes" id="UP001177003"/>
    </source>
</evidence>
<organism evidence="1 2">
    <name type="scientific">Lactuca saligna</name>
    <name type="common">Willowleaf lettuce</name>
    <dbReference type="NCBI Taxonomy" id="75948"/>
    <lineage>
        <taxon>Eukaryota</taxon>
        <taxon>Viridiplantae</taxon>
        <taxon>Streptophyta</taxon>
        <taxon>Embryophyta</taxon>
        <taxon>Tracheophyta</taxon>
        <taxon>Spermatophyta</taxon>
        <taxon>Magnoliopsida</taxon>
        <taxon>eudicotyledons</taxon>
        <taxon>Gunneridae</taxon>
        <taxon>Pentapetalae</taxon>
        <taxon>asterids</taxon>
        <taxon>campanulids</taxon>
        <taxon>Asterales</taxon>
        <taxon>Asteraceae</taxon>
        <taxon>Cichorioideae</taxon>
        <taxon>Cichorieae</taxon>
        <taxon>Lactucinae</taxon>
        <taxon>Lactuca</taxon>
    </lineage>
</organism>
<dbReference type="EMBL" id="OX465086">
    <property type="protein sequence ID" value="CAI9261109.1"/>
    <property type="molecule type" value="Genomic_DNA"/>
</dbReference>
<reference evidence="1" key="1">
    <citation type="submission" date="2023-04" db="EMBL/GenBank/DDBJ databases">
        <authorList>
            <person name="Vijverberg K."/>
            <person name="Xiong W."/>
            <person name="Schranz E."/>
        </authorList>
    </citation>
    <scope>NUCLEOTIDE SEQUENCE</scope>
</reference>
<keyword evidence="2" id="KW-1185">Reference proteome</keyword>
<gene>
    <name evidence="1" type="ORF">LSALG_LOCUS1912</name>
</gene>
<dbReference type="Proteomes" id="UP001177003">
    <property type="component" value="Chromosome 0"/>
</dbReference>
<sequence length="132" mass="15012">MTSEPNLELTQRIMHIVANTEENTLEKSQLITMHTWKPIPAQIFIHDSQGWTVFPLFNRDLLIKDEVKSKDNEIHASDSITISLRKLFIDEPQESSSCSSSEADELEALPSGIFCVWRPKTESGSLPVMRVE</sequence>
<name>A0AA35UP37_LACSI</name>
<proteinExistence type="predicted"/>
<dbReference type="AlphaFoldDB" id="A0AA35UP37"/>